<gene>
    <name evidence="2" type="ORF">CK203_079160</name>
</gene>
<comment type="caution">
    <text evidence="2">The sequence shown here is derived from an EMBL/GenBank/DDBJ whole genome shotgun (WGS) entry which is preliminary data.</text>
</comment>
<evidence type="ECO:0000313" key="3">
    <source>
        <dbReference type="Proteomes" id="UP000288805"/>
    </source>
</evidence>
<evidence type="ECO:0000313" key="2">
    <source>
        <dbReference type="EMBL" id="RVW40628.1"/>
    </source>
</evidence>
<protein>
    <recommendedName>
        <fullName evidence="1">Retrovirus-related Pol polyprotein from transposon TNT 1-94-like beta-barrel domain-containing protein</fullName>
    </recommendedName>
</protein>
<sequence>MNCSKDAAMMLKYVERERIFDFLAGLNVEYDQVRSEKIEKLHSLLTSMDKPTASCFLTQLGEYPISHALGVSNDCFPSTWVLNSGVIDKMTYSSHGLSSYNPCFGDKNIRVIDDTLATMAGQGKIAFTSSLTLKFVLHVPKLSANLLSINQITRDLNCTITFFPSHCVTQDRTTGRMNGHAKELEGFYLLRSSFGNGDCMPLSHFSKKFSLDKAQIWLHHHNLGHPSFPLPKKRFPSLFDKLDV</sequence>
<dbReference type="Proteomes" id="UP000288805">
    <property type="component" value="Unassembled WGS sequence"/>
</dbReference>
<evidence type="ECO:0000259" key="1">
    <source>
        <dbReference type="Pfam" id="PF22936"/>
    </source>
</evidence>
<organism evidence="2 3">
    <name type="scientific">Vitis vinifera</name>
    <name type="common">Grape</name>
    <dbReference type="NCBI Taxonomy" id="29760"/>
    <lineage>
        <taxon>Eukaryota</taxon>
        <taxon>Viridiplantae</taxon>
        <taxon>Streptophyta</taxon>
        <taxon>Embryophyta</taxon>
        <taxon>Tracheophyta</taxon>
        <taxon>Spermatophyta</taxon>
        <taxon>Magnoliopsida</taxon>
        <taxon>eudicotyledons</taxon>
        <taxon>Gunneridae</taxon>
        <taxon>Pentapetalae</taxon>
        <taxon>rosids</taxon>
        <taxon>Vitales</taxon>
        <taxon>Vitaceae</taxon>
        <taxon>Viteae</taxon>
        <taxon>Vitis</taxon>
    </lineage>
</organism>
<dbReference type="EMBL" id="QGNW01001456">
    <property type="protein sequence ID" value="RVW40628.1"/>
    <property type="molecule type" value="Genomic_DNA"/>
</dbReference>
<dbReference type="InterPro" id="IPR054722">
    <property type="entry name" value="PolX-like_BBD"/>
</dbReference>
<name>A0A438DZ82_VITVI</name>
<dbReference type="AlphaFoldDB" id="A0A438DZ82"/>
<reference evidence="2 3" key="1">
    <citation type="journal article" date="2018" name="PLoS Genet.">
        <title>Population sequencing reveals clonal diversity and ancestral inbreeding in the grapevine cultivar Chardonnay.</title>
        <authorList>
            <person name="Roach M.J."/>
            <person name="Johnson D.L."/>
            <person name="Bohlmann J."/>
            <person name="van Vuuren H.J."/>
            <person name="Jones S.J."/>
            <person name="Pretorius I.S."/>
            <person name="Schmidt S.A."/>
            <person name="Borneman A.R."/>
        </authorList>
    </citation>
    <scope>NUCLEOTIDE SEQUENCE [LARGE SCALE GENOMIC DNA]</scope>
    <source>
        <strain evidence="3">cv. Chardonnay</strain>
        <tissue evidence="2">Leaf</tissue>
    </source>
</reference>
<feature type="domain" description="Retrovirus-related Pol polyprotein from transposon TNT 1-94-like beta-barrel" evidence="1">
    <location>
        <begin position="80"/>
        <end position="153"/>
    </location>
</feature>
<proteinExistence type="predicted"/>
<accession>A0A438DZ82</accession>
<dbReference type="Pfam" id="PF22936">
    <property type="entry name" value="Pol_BBD"/>
    <property type="match status" value="1"/>
</dbReference>